<gene>
    <name evidence="1" type="ORF">GDO86_019508</name>
</gene>
<name>A0A8T2IDG6_9PIPI</name>
<proteinExistence type="predicted"/>
<reference evidence="1" key="1">
    <citation type="thesis" date="2020" institute="ProQuest LLC" country="789 East Eisenhower Parkway, Ann Arbor, MI, USA">
        <title>Comparative Genomics and Chromosome Evolution.</title>
        <authorList>
            <person name="Mudd A.B."/>
        </authorList>
    </citation>
    <scope>NUCLEOTIDE SEQUENCE</scope>
    <source>
        <strain evidence="1">Female2</strain>
        <tissue evidence="1">Blood</tissue>
    </source>
</reference>
<protein>
    <submittedName>
        <fullName evidence="1">Uncharacterized protein</fullName>
    </submittedName>
</protein>
<organism evidence="1 2">
    <name type="scientific">Hymenochirus boettgeri</name>
    <name type="common">Congo dwarf clawed frog</name>
    <dbReference type="NCBI Taxonomy" id="247094"/>
    <lineage>
        <taxon>Eukaryota</taxon>
        <taxon>Metazoa</taxon>
        <taxon>Chordata</taxon>
        <taxon>Craniata</taxon>
        <taxon>Vertebrata</taxon>
        <taxon>Euteleostomi</taxon>
        <taxon>Amphibia</taxon>
        <taxon>Batrachia</taxon>
        <taxon>Anura</taxon>
        <taxon>Pipoidea</taxon>
        <taxon>Pipidae</taxon>
        <taxon>Pipinae</taxon>
        <taxon>Hymenochirus</taxon>
    </lineage>
</organism>
<evidence type="ECO:0000313" key="1">
    <source>
        <dbReference type="EMBL" id="KAG8431035.1"/>
    </source>
</evidence>
<dbReference type="EMBL" id="JAACNH010000404">
    <property type="protein sequence ID" value="KAG8431035.1"/>
    <property type="molecule type" value="Genomic_DNA"/>
</dbReference>
<evidence type="ECO:0000313" key="2">
    <source>
        <dbReference type="Proteomes" id="UP000812440"/>
    </source>
</evidence>
<sequence>MWRPHPYKRPRPHFPARCCMCRYLLSLSPWKNFFRTPMTGPPFPPKGGLYRQIHLGNCVLFSSHPLGLLSFSITRDCQPPNSNPTPRVGNML</sequence>
<dbReference type="AlphaFoldDB" id="A0A8T2IDG6"/>
<keyword evidence="2" id="KW-1185">Reference proteome</keyword>
<comment type="caution">
    <text evidence="1">The sequence shown here is derived from an EMBL/GenBank/DDBJ whole genome shotgun (WGS) entry which is preliminary data.</text>
</comment>
<accession>A0A8T2IDG6</accession>
<dbReference type="Proteomes" id="UP000812440">
    <property type="component" value="Unassembled WGS sequence"/>
</dbReference>